<dbReference type="Proteomes" id="UP000004491">
    <property type="component" value="Unassembled WGS sequence"/>
</dbReference>
<dbReference type="AlphaFoldDB" id="G2DCZ1"/>
<comment type="caution">
    <text evidence="1">The sequence shown here is derived from an EMBL/GenBank/DDBJ whole genome shotgun (WGS) entry which is preliminary data.</text>
</comment>
<evidence type="ECO:0000313" key="2">
    <source>
        <dbReference type="Proteomes" id="UP000004491"/>
    </source>
</evidence>
<protein>
    <submittedName>
        <fullName evidence="1">Uncharacterized protein</fullName>
    </submittedName>
</protein>
<reference evidence="1" key="1">
    <citation type="journal article" date="2011" name="ISME J.">
        <title>The endosymbionts of the deep-sea tubeworms Riftia pachyptila and Tevnia jerichonana share an identical physiology as revealed by proteogenomic analyses.</title>
        <authorList>
            <person name="Gardebrecht A."/>
            <person name="Markert S."/>
            <person name="Felbeck H."/>
            <person name="Thuermer A."/>
            <person name="Albrecht D."/>
            <person name="Wollherr A."/>
            <person name="Kabisch J."/>
            <person name="Lehmann R."/>
            <person name="Daniel R."/>
            <person name="Liesegang H."/>
            <person name="Hecker M."/>
            <person name="Sievert S.M."/>
            <person name="Schweder T."/>
        </authorList>
    </citation>
    <scope>NUCLEOTIDE SEQUENCE [LARGE SCALE GENOMIC DNA]</scope>
</reference>
<gene>
    <name evidence="1" type="ORF">Rifp1Sym_bg00140</name>
</gene>
<keyword evidence="2" id="KW-1185">Reference proteome</keyword>
<organism evidence="1 2">
    <name type="scientific">endosymbiont of Riftia pachyptila</name>
    <name type="common">vent Ph05</name>
    <dbReference type="NCBI Taxonomy" id="1048808"/>
    <lineage>
        <taxon>Bacteria</taxon>
        <taxon>Pseudomonadati</taxon>
        <taxon>Pseudomonadota</taxon>
        <taxon>Gammaproteobacteria</taxon>
        <taxon>sulfur-oxidizing symbionts</taxon>
    </lineage>
</organism>
<evidence type="ECO:0000313" key="1">
    <source>
        <dbReference type="EMBL" id="EGV51521.1"/>
    </source>
</evidence>
<proteinExistence type="predicted"/>
<sequence length="43" mass="4565">MRWLVRFRHRPKAEGKAGTALGSPTVVAATARDGVMQSGLDLG</sequence>
<accession>G2DCZ1</accession>
<dbReference type="EMBL" id="AFOC01000034">
    <property type="protein sequence ID" value="EGV51521.1"/>
    <property type="molecule type" value="Genomic_DNA"/>
</dbReference>
<name>G2DCZ1_9GAMM</name>